<evidence type="ECO:0000256" key="3">
    <source>
        <dbReference type="ARBA" id="ARBA00022737"/>
    </source>
</evidence>
<evidence type="ECO:0000259" key="6">
    <source>
        <dbReference type="Pfam" id="PF13844"/>
    </source>
</evidence>
<evidence type="ECO:0000313" key="8">
    <source>
        <dbReference type="Proteomes" id="UP001165085"/>
    </source>
</evidence>
<gene>
    <name evidence="7" type="ORF">TrST_g2255</name>
</gene>
<dbReference type="PANTHER" id="PTHR44998">
    <property type="match status" value="1"/>
</dbReference>
<dbReference type="AlphaFoldDB" id="A0A9W7AU49"/>
<feature type="domain" description="O-GlcNAc transferase C-terminal" evidence="6">
    <location>
        <begin position="182"/>
        <end position="312"/>
    </location>
</feature>
<protein>
    <recommendedName>
        <fullName evidence="6">O-GlcNAc transferase C-terminal domain-containing protein</fullName>
    </recommendedName>
</protein>
<evidence type="ECO:0000256" key="2">
    <source>
        <dbReference type="ARBA" id="ARBA00022679"/>
    </source>
</evidence>
<sequence length="525" mass="59439">MLLLLLLLLLFLPSLSPFPSPLHNHITSLLNIHKLNPNSKNTENLIKALNESAKCGNELDAYGLTCLLVDSERWDESKEVMDLYLEEPKELPEEALTFMRYKVASATCDWAASPSNREKYYTLIEKIKKHLENAVETQTDPQIQPFDVLRIPTISEALTEKVSTLRSKIINPDPSPPPKKSSNKIPTIGYISHDLEKPGHPMPFLIRSIFDHHTLPVSIYSIDPPSTSLSPSDPAFPITTHPNYTSFPSSLPLPSILPNITCDILIDLSSLTSTKVSTLLSLRPSPIQISYLGYPSPLKNPWTDYQITDPFILPPSPTHLSIPSGYYVNSHPSYSIPRRSPPPKNITFTFTNLGRPNKYTPETFDTWLSILNRCPNSELHLLSTSSLSRKNLNTLAGPLSSRIKYVPLVPQLTHLNRLSNYNVYLDTSPYNSHTLTVDALWRGCVVVGVRGETWCGKVTESLEGGGGLVGEDFSEYEDIAVRLYEDREFFFMQRERILEKWVTAEVWVKELEEHLVRIWNEYEDQ</sequence>
<accession>A0A9W7AU49</accession>
<dbReference type="Gene3D" id="3.40.50.11380">
    <property type="match status" value="1"/>
</dbReference>
<evidence type="ECO:0000256" key="1">
    <source>
        <dbReference type="ARBA" id="ARBA00004922"/>
    </source>
</evidence>
<reference evidence="8" key="1">
    <citation type="journal article" date="2023" name="Commun. Biol.">
        <title>Genome analysis of Parmales, the sister group of diatoms, reveals the evolutionary specialization of diatoms from phago-mixotrophs to photoautotrophs.</title>
        <authorList>
            <person name="Ban H."/>
            <person name="Sato S."/>
            <person name="Yoshikawa S."/>
            <person name="Yamada K."/>
            <person name="Nakamura Y."/>
            <person name="Ichinomiya M."/>
            <person name="Sato N."/>
            <person name="Blanc-Mathieu R."/>
            <person name="Endo H."/>
            <person name="Kuwata A."/>
            <person name="Ogata H."/>
        </authorList>
    </citation>
    <scope>NUCLEOTIDE SEQUENCE [LARGE SCALE GENOMIC DNA]</scope>
    <source>
        <strain evidence="8">NIES 3701</strain>
    </source>
</reference>
<dbReference type="PANTHER" id="PTHR44998:SF1">
    <property type="entry name" value="UDP-N-ACETYLGLUCOSAMINE--PEPTIDE N-ACETYLGLUCOSAMINYLTRANSFERASE 110 KDA SUBUNIT"/>
    <property type="match status" value="1"/>
</dbReference>
<feature type="domain" description="O-GlcNAc transferase C-terminal" evidence="6">
    <location>
        <begin position="348"/>
        <end position="505"/>
    </location>
</feature>
<dbReference type="EMBL" id="BRXY01000179">
    <property type="protein sequence ID" value="GMH74424.1"/>
    <property type="molecule type" value="Genomic_DNA"/>
</dbReference>
<comment type="pathway">
    <text evidence="1">Protein modification; protein glycosylation.</text>
</comment>
<dbReference type="OrthoDB" id="421121at2759"/>
<evidence type="ECO:0000256" key="5">
    <source>
        <dbReference type="SAM" id="SignalP"/>
    </source>
</evidence>
<evidence type="ECO:0000256" key="4">
    <source>
        <dbReference type="ARBA" id="ARBA00022803"/>
    </source>
</evidence>
<feature type="signal peptide" evidence="5">
    <location>
        <begin position="1"/>
        <end position="17"/>
    </location>
</feature>
<dbReference type="InterPro" id="IPR029489">
    <property type="entry name" value="OGT/SEC/SPY_C"/>
</dbReference>
<comment type="caution">
    <text evidence="7">The sequence shown here is derived from an EMBL/GenBank/DDBJ whole genome shotgun (WGS) entry which is preliminary data.</text>
</comment>
<organism evidence="7 8">
    <name type="scientific">Triparma strigata</name>
    <dbReference type="NCBI Taxonomy" id="1606541"/>
    <lineage>
        <taxon>Eukaryota</taxon>
        <taxon>Sar</taxon>
        <taxon>Stramenopiles</taxon>
        <taxon>Ochrophyta</taxon>
        <taxon>Bolidophyceae</taxon>
        <taxon>Parmales</taxon>
        <taxon>Triparmaceae</taxon>
        <taxon>Triparma</taxon>
    </lineage>
</organism>
<dbReference type="GO" id="GO:0016757">
    <property type="term" value="F:glycosyltransferase activity"/>
    <property type="evidence" value="ECO:0007669"/>
    <property type="project" value="TreeGrafter"/>
</dbReference>
<keyword evidence="4" id="KW-0802">TPR repeat</keyword>
<keyword evidence="8" id="KW-1185">Reference proteome</keyword>
<dbReference type="Gene3D" id="3.40.50.2000">
    <property type="entry name" value="Glycogen Phosphorylase B"/>
    <property type="match status" value="1"/>
</dbReference>
<dbReference type="GO" id="GO:0006493">
    <property type="term" value="P:protein O-linked glycosylation"/>
    <property type="evidence" value="ECO:0007669"/>
    <property type="project" value="TreeGrafter"/>
</dbReference>
<name>A0A9W7AU49_9STRA</name>
<keyword evidence="5" id="KW-0732">Signal</keyword>
<dbReference type="Pfam" id="PF13844">
    <property type="entry name" value="Glyco_transf_41"/>
    <property type="match status" value="2"/>
</dbReference>
<keyword evidence="3" id="KW-0677">Repeat</keyword>
<keyword evidence="2" id="KW-0808">Transferase</keyword>
<evidence type="ECO:0000313" key="7">
    <source>
        <dbReference type="EMBL" id="GMH74424.1"/>
    </source>
</evidence>
<dbReference type="Proteomes" id="UP001165085">
    <property type="component" value="Unassembled WGS sequence"/>
</dbReference>
<feature type="chain" id="PRO_5040721406" description="O-GlcNAc transferase C-terminal domain-containing protein" evidence="5">
    <location>
        <begin position="18"/>
        <end position="525"/>
    </location>
</feature>
<proteinExistence type="predicted"/>